<dbReference type="Proteomes" id="UP000541444">
    <property type="component" value="Unassembled WGS sequence"/>
</dbReference>
<dbReference type="GO" id="GO:0005634">
    <property type="term" value="C:nucleus"/>
    <property type="evidence" value="ECO:0007669"/>
    <property type="project" value="UniProtKB-SubCell"/>
</dbReference>
<evidence type="ECO:0000313" key="8">
    <source>
        <dbReference type="EMBL" id="KAF6149937.1"/>
    </source>
</evidence>
<accession>A0A7J7M4Y5</accession>
<dbReference type="PROSITE" id="PS51032">
    <property type="entry name" value="AP2_ERF"/>
    <property type="match status" value="1"/>
</dbReference>
<evidence type="ECO:0000256" key="4">
    <source>
        <dbReference type="ARBA" id="ARBA00023163"/>
    </source>
</evidence>
<dbReference type="GO" id="GO:0003677">
    <property type="term" value="F:DNA binding"/>
    <property type="evidence" value="ECO:0007669"/>
    <property type="project" value="UniProtKB-KW"/>
</dbReference>
<dbReference type="Gene3D" id="3.30.730.10">
    <property type="entry name" value="AP2/ERF domain"/>
    <property type="match status" value="1"/>
</dbReference>
<feature type="region of interest" description="Disordered" evidence="6">
    <location>
        <begin position="216"/>
        <end position="265"/>
    </location>
</feature>
<dbReference type="GO" id="GO:0009873">
    <property type="term" value="P:ethylene-activated signaling pathway"/>
    <property type="evidence" value="ECO:0007669"/>
    <property type="project" value="InterPro"/>
</dbReference>
<dbReference type="CDD" id="cd00018">
    <property type="entry name" value="AP2"/>
    <property type="match status" value="1"/>
</dbReference>
<reference evidence="8 9" key="1">
    <citation type="journal article" date="2020" name="IScience">
        <title>Genome Sequencing of the Endangered Kingdonia uniflora (Circaeasteraceae, Ranunculales) Reveals Potential Mechanisms of Evolutionary Specialization.</title>
        <authorList>
            <person name="Sun Y."/>
            <person name="Deng T."/>
            <person name="Zhang A."/>
            <person name="Moore M.J."/>
            <person name="Landis J.B."/>
            <person name="Lin N."/>
            <person name="Zhang H."/>
            <person name="Zhang X."/>
            <person name="Huang J."/>
            <person name="Zhang X."/>
            <person name="Sun H."/>
            <person name="Wang H."/>
        </authorList>
    </citation>
    <scope>NUCLEOTIDE SEQUENCE [LARGE SCALE GENOMIC DNA]</scope>
    <source>
        <strain evidence="8">TB1705</strain>
        <tissue evidence="8">Leaf</tissue>
    </source>
</reference>
<evidence type="ECO:0000256" key="2">
    <source>
        <dbReference type="ARBA" id="ARBA00023015"/>
    </source>
</evidence>
<comment type="caution">
    <text evidence="8">The sequence shown here is derived from an EMBL/GenBank/DDBJ whole genome shotgun (WGS) entry which is preliminary data.</text>
</comment>
<dbReference type="InterPro" id="IPR001471">
    <property type="entry name" value="AP2/ERF_dom"/>
</dbReference>
<evidence type="ECO:0000256" key="6">
    <source>
        <dbReference type="SAM" id="MobiDB-lite"/>
    </source>
</evidence>
<protein>
    <recommendedName>
        <fullName evidence="7">AP2/ERF domain-containing protein</fullName>
    </recommendedName>
</protein>
<dbReference type="OrthoDB" id="1911211at2759"/>
<gene>
    <name evidence="8" type="ORF">GIB67_008658</name>
</gene>
<keyword evidence="5" id="KW-0539">Nucleus</keyword>
<dbReference type="InterPro" id="IPR044808">
    <property type="entry name" value="ERF_plant"/>
</dbReference>
<keyword evidence="3" id="KW-0238">DNA-binding</keyword>
<dbReference type="SUPFAM" id="SSF54171">
    <property type="entry name" value="DNA-binding domain"/>
    <property type="match status" value="1"/>
</dbReference>
<comment type="subcellular location">
    <subcellularLocation>
        <location evidence="1">Nucleus</location>
    </subcellularLocation>
</comment>
<evidence type="ECO:0000256" key="5">
    <source>
        <dbReference type="ARBA" id="ARBA00023242"/>
    </source>
</evidence>
<dbReference type="PANTHER" id="PTHR31190:SF287">
    <property type="entry name" value="DEVELOPMENT RELATED ERF PROTEIN"/>
    <property type="match status" value="1"/>
</dbReference>
<dbReference type="PRINTS" id="PR00367">
    <property type="entry name" value="ETHRSPELEMNT"/>
</dbReference>
<evidence type="ECO:0000259" key="7">
    <source>
        <dbReference type="PROSITE" id="PS51032"/>
    </source>
</evidence>
<dbReference type="GO" id="GO:0003700">
    <property type="term" value="F:DNA-binding transcription factor activity"/>
    <property type="evidence" value="ECO:0007669"/>
    <property type="project" value="InterPro"/>
</dbReference>
<dbReference type="InterPro" id="IPR036955">
    <property type="entry name" value="AP2/ERF_dom_sf"/>
</dbReference>
<keyword evidence="2" id="KW-0805">Transcription regulation</keyword>
<dbReference type="SMART" id="SM00380">
    <property type="entry name" value="AP2"/>
    <property type="match status" value="1"/>
</dbReference>
<keyword evidence="9" id="KW-1185">Reference proteome</keyword>
<evidence type="ECO:0000256" key="3">
    <source>
        <dbReference type="ARBA" id="ARBA00023125"/>
    </source>
</evidence>
<dbReference type="Pfam" id="PF00847">
    <property type="entry name" value="AP2"/>
    <property type="match status" value="1"/>
</dbReference>
<dbReference type="FunFam" id="3.30.730.10:FF:000001">
    <property type="entry name" value="Ethylene-responsive transcription factor 2"/>
    <property type="match status" value="1"/>
</dbReference>
<dbReference type="AlphaFoldDB" id="A0A7J7M4Y5"/>
<dbReference type="PANTHER" id="PTHR31190">
    <property type="entry name" value="DNA-BINDING DOMAIN"/>
    <property type="match status" value="1"/>
</dbReference>
<organism evidence="8 9">
    <name type="scientific">Kingdonia uniflora</name>
    <dbReference type="NCBI Taxonomy" id="39325"/>
    <lineage>
        <taxon>Eukaryota</taxon>
        <taxon>Viridiplantae</taxon>
        <taxon>Streptophyta</taxon>
        <taxon>Embryophyta</taxon>
        <taxon>Tracheophyta</taxon>
        <taxon>Spermatophyta</taxon>
        <taxon>Magnoliopsida</taxon>
        <taxon>Ranunculales</taxon>
        <taxon>Circaeasteraceae</taxon>
        <taxon>Kingdonia</taxon>
    </lineage>
</organism>
<dbReference type="EMBL" id="JACGCM010001775">
    <property type="protein sequence ID" value="KAF6149937.1"/>
    <property type="molecule type" value="Genomic_DNA"/>
</dbReference>
<feature type="domain" description="AP2/ERF" evidence="7">
    <location>
        <begin position="150"/>
        <end position="208"/>
    </location>
</feature>
<keyword evidence="4" id="KW-0804">Transcription</keyword>
<feature type="compositionally biased region" description="Low complexity" evidence="6">
    <location>
        <begin position="226"/>
        <end position="245"/>
    </location>
</feature>
<dbReference type="InterPro" id="IPR016177">
    <property type="entry name" value="DNA-bd_dom_sf"/>
</dbReference>
<evidence type="ECO:0000256" key="1">
    <source>
        <dbReference type="ARBA" id="ARBA00004123"/>
    </source>
</evidence>
<proteinExistence type="predicted"/>
<evidence type="ECO:0000313" key="9">
    <source>
        <dbReference type="Proteomes" id="UP000541444"/>
    </source>
</evidence>
<sequence>MFSQGSDFSDSDFALLESIQRHLFEDSDTISNSGPSDCRNSSLFPSLTESWGDLPSNVDDSDYMTIYGFLSGTVNVEWAPPQSSETASLKFESDDLMALTTTTGHCVVSAAKCALPCPSIHQTTLTSSMSKSVVRPKKATPVEAATKGRHYRGVRRRPWGKFAAEIRDPAKNGARVWLGTYETAEDAAMAYDRAAYRMRGSRALLNFPLLVNSGYSDPPPMRVTSKRSSSSSTSSSSLSSSSDNNSSKRRKYVVNDSSSLSSVTPQVGSLLDSEHLLVGDYTF</sequence>
<feature type="compositionally biased region" description="Polar residues" evidence="6">
    <location>
        <begin position="255"/>
        <end position="265"/>
    </location>
</feature>
<name>A0A7J7M4Y5_9MAGN</name>